<proteinExistence type="predicted"/>
<evidence type="ECO:0000259" key="4">
    <source>
        <dbReference type="PROSITE" id="PS51000"/>
    </source>
</evidence>
<organism evidence="5 6">
    <name type="scientific">Rugosimonospora acidiphila</name>
    <dbReference type="NCBI Taxonomy" id="556531"/>
    <lineage>
        <taxon>Bacteria</taxon>
        <taxon>Bacillati</taxon>
        <taxon>Actinomycetota</taxon>
        <taxon>Actinomycetes</taxon>
        <taxon>Micromonosporales</taxon>
        <taxon>Micromonosporaceae</taxon>
        <taxon>Rugosimonospora</taxon>
    </lineage>
</organism>
<dbReference type="InterPro" id="IPR000485">
    <property type="entry name" value="AsnC-type_HTH_dom"/>
</dbReference>
<dbReference type="InterPro" id="IPR036388">
    <property type="entry name" value="WH-like_DNA-bd_sf"/>
</dbReference>
<dbReference type="InterPro" id="IPR036390">
    <property type="entry name" value="WH_DNA-bd_sf"/>
</dbReference>
<dbReference type="Gene3D" id="1.10.10.10">
    <property type="entry name" value="Winged helix-like DNA-binding domain superfamily/Winged helix DNA-binding domain"/>
    <property type="match status" value="1"/>
</dbReference>
<evidence type="ECO:0000256" key="3">
    <source>
        <dbReference type="ARBA" id="ARBA00023163"/>
    </source>
</evidence>
<evidence type="ECO:0000256" key="1">
    <source>
        <dbReference type="ARBA" id="ARBA00023015"/>
    </source>
</evidence>
<dbReference type="InterPro" id="IPR037171">
    <property type="entry name" value="NagB/RpiA_transferase-like"/>
</dbReference>
<dbReference type="PRINTS" id="PR00037">
    <property type="entry name" value="HTHLACR"/>
</dbReference>
<dbReference type="InterPro" id="IPR050313">
    <property type="entry name" value="Carb_Metab_HTH_regulators"/>
</dbReference>
<dbReference type="EMBL" id="BAABJQ010000053">
    <property type="protein sequence ID" value="GAA5201740.1"/>
    <property type="molecule type" value="Genomic_DNA"/>
</dbReference>
<dbReference type="SUPFAM" id="SSF100950">
    <property type="entry name" value="NagB/RpiA/CoA transferase-like"/>
    <property type="match status" value="1"/>
</dbReference>
<dbReference type="SMART" id="SM01134">
    <property type="entry name" value="DeoRC"/>
    <property type="match status" value="1"/>
</dbReference>
<dbReference type="InterPro" id="IPR014036">
    <property type="entry name" value="DeoR-like_C"/>
</dbReference>
<reference evidence="6" key="1">
    <citation type="journal article" date="2019" name="Int. J. Syst. Evol. Microbiol.">
        <title>The Global Catalogue of Microorganisms (GCM) 10K type strain sequencing project: providing services to taxonomists for standard genome sequencing and annotation.</title>
        <authorList>
            <consortium name="The Broad Institute Genomics Platform"/>
            <consortium name="The Broad Institute Genome Sequencing Center for Infectious Disease"/>
            <person name="Wu L."/>
            <person name="Ma J."/>
        </authorList>
    </citation>
    <scope>NUCLEOTIDE SEQUENCE [LARGE SCALE GENOMIC DNA]</scope>
    <source>
        <strain evidence="6">JCM 18304</strain>
    </source>
</reference>
<gene>
    <name evidence="5" type="ORF">GCM10023322_82340</name>
</gene>
<keyword evidence="1" id="KW-0805">Transcription regulation</keyword>
<dbReference type="Gene3D" id="3.40.50.1360">
    <property type="match status" value="1"/>
</dbReference>
<dbReference type="PROSITE" id="PS51000">
    <property type="entry name" value="HTH_DEOR_2"/>
    <property type="match status" value="1"/>
</dbReference>
<evidence type="ECO:0000313" key="5">
    <source>
        <dbReference type="EMBL" id="GAA5201740.1"/>
    </source>
</evidence>
<evidence type="ECO:0000256" key="2">
    <source>
        <dbReference type="ARBA" id="ARBA00023125"/>
    </source>
</evidence>
<dbReference type="GO" id="GO:0003677">
    <property type="term" value="F:DNA binding"/>
    <property type="evidence" value="ECO:0007669"/>
    <property type="project" value="UniProtKB-KW"/>
</dbReference>
<name>A0ABP9SSX4_9ACTN</name>
<accession>A0ABP9SSX4</accession>
<comment type="caution">
    <text evidence="5">The sequence shown here is derived from an EMBL/GenBank/DDBJ whole genome shotgun (WGS) entry which is preliminary data.</text>
</comment>
<dbReference type="RefSeq" id="WP_345639185.1">
    <property type="nucleotide sequence ID" value="NZ_BAABJQ010000053.1"/>
</dbReference>
<dbReference type="InterPro" id="IPR018356">
    <property type="entry name" value="Tscrpt_reg_HTH_DeoR_CS"/>
</dbReference>
<keyword evidence="3" id="KW-0804">Transcription</keyword>
<keyword evidence="2 5" id="KW-0238">DNA-binding</keyword>
<dbReference type="Pfam" id="PF00455">
    <property type="entry name" value="DeoRC"/>
    <property type="match status" value="1"/>
</dbReference>
<dbReference type="InterPro" id="IPR001034">
    <property type="entry name" value="DeoR_HTH"/>
</dbReference>
<sequence length="253" mass="26383">MSVDARHQTIIELLQARGRVTVAELAGRAAVSEMTIRRDLEALEQEGLLQRVHGGAVSTISGSYEPTFAVRSRLGSEAKALIGRAAAALIGANETVVIDAGTTALAVARALRGRRQLTVCALSVPAAAELGDEPGIRLIAAGGDVRAGEQSFVGPLAERIFEELRFDTFILSVGGAHAVDGLTDFNPDDARLKRVAAASSRRRIVVAESAKLGRVSFARIGPTQLADVLVTDGAADQDEVTALRAAGVNVVIA</sequence>
<keyword evidence="6" id="KW-1185">Reference proteome</keyword>
<dbReference type="SMART" id="SM00420">
    <property type="entry name" value="HTH_DEOR"/>
    <property type="match status" value="1"/>
</dbReference>
<dbReference type="Pfam" id="PF08220">
    <property type="entry name" value="HTH_DeoR"/>
    <property type="match status" value="1"/>
</dbReference>
<protein>
    <submittedName>
        <fullName evidence="5">DeoR/GlpR family DNA-binding transcription regulator</fullName>
    </submittedName>
</protein>
<dbReference type="PANTHER" id="PTHR30363:SF44">
    <property type="entry name" value="AGA OPERON TRANSCRIPTIONAL REPRESSOR-RELATED"/>
    <property type="match status" value="1"/>
</dbReference>
<dbReference type="PANTHER" id="PTHR30363">
    <property type="entry name" value="HTH-TYPE TRANSCRIPTIONAL REGULATOR SRLR-RELATED"/>
    <property type="match status" value="1"/>
</dbReference>
<dbReference type="PRINTS" id="PR00033">
    <property type="entry name" value="HTHASNC"/>
</dbReference>
<feature type="domain" description="HTH deoR-type" evidence="4">
    <location>
        <begin position="3"/>
        <end position="58"/>
    </location>
</feature>
<dbReference type="SUPFAM" id="SSF46785">
    <property type="entry name" value="Winged helix' DNA-binding domain"/>
    <property type="match status" value="1"/>
</dbReference>
<dbReference type="PROSITE" id="PS00894">
    <property type="entry name" value="HTH_DEOR_1"/>
    <property type="match status" value="1"/>
</dbReference>
<dbReference type="Proteomes" id="UP001501570">
    <property type="component" value="Unassembled WGS sequence"/>
</dbReference>
<evidence type="ECO:0000313" key="6">
    <source>
        <dbReference type="Proteomes" id="UP001501570"/>
    </source>
</evidence>